<reference evidence="2 3" key="1">
    <citation type="submission" date="2017-03" db="EMBL/GenBank/DDBJ databases">
        <authorList>
            <person name="Afonso C.L."/>
            <person name="Miller P.J."/>
            <person name="Scott M.A."/>
            <person name="Spackman E."/>
            <person name="Goraichik I."/>
            <person name="Dimitrov K.M."/>
            <person name="Suarez D.L."/>
            <person name="Swayne D.E."/>
        </authorList>
    </citation>
    <scope>NUCLEOTIDE SEQUENCE [LARGE SCALE GENOMIC DNA]</scope>
    <source>
        <strain evidence="2">PRJEB14757</strain>
    </source>
</reference>
<dbReference type="EMBL" id="FWEV01000089">
    <property type="protein sequence ID" value="SLM29412.1"/>
    <property type="molecule type" value="Genomic_DNA"/>
</dbReference>
<dbReference type="SMART" id="SM00327">
    <property type="entry name" value="VWA"/>
    <property type="match status" value="1"/>
</dbReference>
<dbReference type="Gene3D" id="3.40.50.410">
    <property type="entry name" value="von Willebrand factor, type A domain"/>
    <property type="match status" value="1"/>
</dbReference>
<gene>
    <name evidence="2" type="primary">terY</name>
    <name evidence="2" type="ORF">MTBBW1_1790037</name>
</gene>
<dbReference type="RefSeq" id="WP_080806388.1">
    <property type="nucleotide sequence ID" value="NZ_LT828553.1"/>
</dbReference>
<protein>
    <submittedName>
        <fullName evidence="2">Tellurium resistance protein</fullName>
    </submittedName>
</protein>
<evidence type="ECO:0000259" key="1">
    <source>
        <dbReference type="PROSITE" id="PS50234"/>
    </source>
</evidence>
<evidence type="ECO:0000313" key="3">
    <source>
        <dbReference type="Proteomes" id="UP000191931"/>
    </source>
</evidence>
<accession>A0A1W1HAG5</accession>
<dbReference type="Proteomes" id="UP000191931">
    <property type="component" value="Unassembled WGS sequence"/>
</dbReference>
<proteinExistence type="predicted"/>
<evidence type="ECO:0000313" key="2">
    <source>
        <dbReference type="EMBL" id="SLM29412.1"/>
    </source>
</evidence>
<dbReference type="Pfam" id="PF15616">
    <property type="entry name" value="TerY_C"/>
    <property type="match status" value="1"/>
</dbReference>
<dbReference type="InterPro" id="IPR036465">
    <property type="entry name" value="vWFA_dom_sf"/>
</dbReference>
<feature type="domain" description="VWFA" evidence="1">
    <location>
        <begin position="5"/>
        <end position="179"/>
    </location>
</feature>
<dbReference type="Pfam" id="PF00092">
    <property type="entry name" value="VWA"/>
    <property type="match status" value="1"/>
</dbReference>
<name>A0A1W1HAG5_9BACT</name>
<dbReference type="PROSITE" id="PS50234">
    <property type="entry name" value="VWFA"/>
    <property type="match status" value="1"/>
</dbReference>
<dbReference type="SUPFAM" id="SSF53300">
    <property type="entry name" value="vWA-like"/>
    <property type="match status" value="1"/>
</dbReference>
<dbReference type="STRING" id="1246637.MTBBW1_1790037"/>
<dbReference type="InterPro" id="IPR002035">
    <property type="entry name" value="VWF_A"/>
</dbReference>
<dbReference type="AlphaFoldDB" id="A0A1W1HAG5"/>
<keyword evidence="3" id="KW-1185">Reference proteome</keyword>
<sequence>MRRLPVFLLLDVSDSMIGEPLQYLEKGLDTLISKLRQDPNAIETVFLSIIAFAGKVKTLVPLMDLPSFYPPRLQVGAGTALGLAIEHLMKEIDKNVVKTTRDRKGDWKPLVYLMTDGKPTDKCDSAIEKWKRHYSVRVNLIAIGLGPHASTETFLKFADHVLSYNGENETDFARFIEWMTMSVRSQSIKVMDSSNEDSFKVSLEKAGNVIELAKFRPSPDDDHVILVGRCQTRHTPYLIKFDRMNYPPPFRRNQLYPSEHSAITYIISGCFPVDESYFEWSGSCADIDPKVSISSLYGSASCPCCGNPIANGFCGCGKMFCISGTGPALCPWCGREAIMEVMEDGADLEIARSRG</sequence>
<dbReference type="InterPro" id="IPR028274">
    <property type="entry name" value="TerY-C"/>
</dbReference>
<organism evidence="2 3">
    <name type="scientific">Desulfamplus magnetovallimortis</name>
    <dbReference type="NCBI Taxonomy" id="1246637"/>
    <lineage>
        <taxon>Bacteria</taxon>
        <taxon>Pseudomonadati</taxon>
        <taxon>Thermodesulfobacteriota</taxon>
        <taxon>Desulfobacteria</taxon>
        <taxon>Desulfobacterales</taxon>
        <taxon>Desulfobacteraceae</taxon>
        <taxon>Desulfamplus</taxon>
    </lineage>
</organism>
<dbReference type="OrthoDB" id="9806395at2"/>